<feature type="domain" description="DUF1707" evidence="2">
    <location>
        <begin position="2"/>
        <end position="40"/>
    </location>
</feature>
<dbReference type="EMBL" id="BAAAPZ010000008">
    <property type="protein sequence ID" value="GAA2098727.1"/>
    <property type="molecule type" value="Genomic_DNA"/>
</dbReference>
<dbReference type="Pfam" id="PF08044">
    <property type="entry name" value="DUF1707"/>
    <property type="match status" value="1"/>
</dbReference>
<evidence type="ECO:0000313" key="3">
    <source>
        <dbReference type="EMBL" id="GAA2098727.1"/>
    </source>
</evidence>
<proteinExistence type="predicted"/>
<evidence type="ECO:0000256" key="1">
    <source>
        <dbReference type="SAM" id="MobiDB-lite"/>
    </source>
</evidence>
<feature type="region of interest" description="Disordered" evidence="1">
    <location>
        <begin position="164"/>
        <end position="184"/>
    </location>
</feature>
<keyword evidence="4" id="KW-1185">Reference proteome</keyword>
<dbReference type="InterPro" id="IPR012551">
    <property type="entry name" value="DUF1707_SHOCT-like"/>
</dbReference>
<name>A0ABN2WTE1_9MICO</name>
<organism evidence="3 4">
    <name type="scientific">Brevibacterium salitolerans</name>
    <dbReference type="NCBI Taxonomy" id="1403566"/>
    <lineage>
        <taxon>Bacteria</taxon>
        <taxon>Bacillati</taxon>
        <taxon>Actinomycetota</taxon>
        <taxon>Actinomycetes</taxon>
        <taxon>Micrococcales</taxon>
        <taxon>Brevibacteriaceae</taxon>
        <taxon>Brevibacterium</taxon>
    </lineage>
</organism>
<reference evidence="3 4" key="1">
    <citation type="journal article" date="2019" name="Int. J. Syst. Evol. Microbiol.">
        <title>The Global Catalogue of Microorganisms (GCM) 10K type strain sequencing project: providing services to taxonomists for standard genome sequencing and annotation.</title>
        <authorList>
            <consortium name="The Broad Institute Genomics Platform"/>
            <consortium name="The Broad Institute Genome Sequencing Center for Infectious Disease"/>
            <person name="Wu L."/>
            <person name="Ma J."/>
        </authorList>
    </citation>
    <scope>NUCLEOTIDE SEQUENCE [LARGE SCALE GENOMIC DNA]</scope>
    <source>
        <strain evidence="3 4">JCM 15900</strain>
    </source>
</reference>
<dbReference type="Proteomes" id="UP001500984">
    <property type="component" value="Unassembled WGS sequence"/>
</dbReference>
<gene>
    <name evidence="3" type="ORF">GCM10009823_20140</name>
</gene>
<protein>
    <recommendedName>
        <fullName evidence="2">DUF1707 domain-containing protein</fullName>
    </recommendedName>
</protein>
<accession>A0ABN2WTE1</accession>
<comment type="caution">
    <text evidence="3">The sequence shown here is derived from an EMBL/GenBank/DDBJ whole genome shotgun (WGS) entry which is preliminary data.</text>
</comment>
<evidence type="ECO:0000259" key="2">
    <source>
        <dbReference type="Pfam" id="PF08044"/>
    </source>
</evidence>
<sequence>MLAKGFAVGRLDRAEFDRRLSLAAEAATLQDLERLIADLPRGEVPVPVRPAAGAERSAQASGPPRWKVACGIAAVAGAVPGVFLAAANGYLAEDYATRAVERAELDEAGLLGTLAANYPDPELDAETIRTGLAAFEEQGEAASEIVIRAAHVTGEIPVGGNRFDNVSIRPDGSSATWPGGTYRPEDGERLQFDVIVLDADLIARMLEVAPVVFAEETGQVPEVDHVEVSVPPGPGTELGADPDAPRITVAMRGPDAGRGGGWVSWTADGQTLPEVFAP</sequence>
<evidence type="ECO:0000313" key="4">
    <source>
        <dbReference type="Proteomes" id="UP001500984"/>
    </source>
</evidence>